<dbReference type="SMART" id="SM00382">
    <property type="entry name" value="AAA"/>
    <property type="match status" value="2"/>
</dbReference>
<reference evidence="6" key="1">
    <citation type="submission" date="2024-06" db="EMBL/GenBank/DDBJ databases">
        <title>Draft genome sequence of Microbacterium sp. strain A8/3-1, isolated from Oxytropis tragacanthoides Fisch. ex DC. Root nodules in the Altai region of Russia.</title>
        <authorList>
            <person name="Sazanova A."/>
            <person name="Guro P."/>
            <person name="Kuznetsova I."/>
            <person name="Belimov A."/>
            <person name="Safronova V."/>
        </authorList>
    </citation>
    <scope>NUCLEOTIDE SEQUENCE</scope>
    <source>
        <strain evidence="6">A8/3-1</strain>
    </source>
</reference>
<dbReference type="InterPro" id="IPR017871">
    <property type="entry name" value="ABC_transporter-like_CS"/>
</dbReference>
<organism evidence="6">
    <name type="scientific">Microbacterium sp. A8/3-1</name>
    <dbReference type="NCBI Taxonomy" id="3160749"/>
    <lineage>
        <taxon>Bacteria</taxon>
        <taxon>Bacillati</taxon>
        <taxon>Actinomycetota</taxon>
        <taxon>Actinomycetes</taxon>
        <taxon>Micrococcales</taxon>
        <taxon>Microbacteriaceae</taxon>
        <taxon>Microbacterium</taxon>
    </lineage>
</organism>
<accession>A0AAU7VXF1</accession>
<dbReference type="GO" id="GO:0005524">
    <property type="term" value="F:ATP binding"/>
    <property type="evidence" value="ECO:0007669"/>
    <property type="project" value="UniProtKB-KW"/>
</dbReference>
<proteinExistence type="inferred from homology"/>
<keyword evidence="3" id="KW-0547">Nucleotide-binding</keyword>
<evidence type="ECO:0000256" key="3">
    <source>
        <dbReference type="ARBA" id="ARBA00022741"/>
    </source>
</evidence>
<dbReference type="CDD" id="cd03257">
    <property type="entry name" value="ABC_NikE_OppD_transporters"/>
    <property type="match status" value="2"/>
</dbReference>
<protein>
    <submittedName>
        <fullName evidence="6">ABC transporter ATP-binding protein</fullName>
    </submittedName>
</protein>
<dbReference type="Gene3D" id="3.40.50.300">
    <property type="entry name" value="P-loop containing nucleotide triphosphate hydrolases"/>
    <property type="match status" value="2"/>
</dbReference>
<dbReference type="PROSITE" id="PS00211">
    <property type="entry name" value="ABC_TRANSPORTER_1"/>
    <property type="match status" value="2"/>
</dbReference>
<dbReference type="EMBL" id="CP158357">
    <property type="protein sequence ID" value="XBX77941.1"/>
    <property type="molecule type" value="Genomic_DNA"/>
</dbReference>
<dbReference type="GO" id="GO:0015833">
    <property type="term" value="P:peptide transport"/>
    <property type="evidence" value="ECO:0007669"/>
    <property type="project" value="InterPro"/>
</dbReference>
<dbReference type="InterPro" id="IPR050319">
    <property type="entry name" value="ABC_transp_ATP-bind"/>
</dbReference>
<evidence type="ECO:0000256" key="2">
    <source>
        <dbReference type="ARBA" id="ARBA00022448"/>
    </source>
</evidence>
<dbReference type="GO" id="GO:0016887">
    <property type="term" value="F:ATP hydrolysis activity"/>
    <property type="evidence" value="ECO:0007669"/>
    <property type="project" value="InterPro"/>
</dbReference>
<dbReference type="PROSITE" id="PS50893">
    <property type="entry name" value="ABC_TRANSPORTER_2"/>
    <property type="match status" value="2"/>
</dbReference>
<feature type="domain" description="ABC transporter" evidence="5">
    <location>
        <begin position="277"/>
        <end position="500"/>
    </location>
</feature>
<sequence>MTEPLVSVRGLTVDYEVDGRLQRAVDGVDFDVAPHGALGLVGESGSGKSTIAFALARFLPAGAVISADRLTVDGVDVLSLGTRALRDYRRTRIGFVYQEPARALNPTRTVGSQVAETYRLQGLRAEAARRATFAAFDDVGLPDPTQLVHRFPHELSGGQQQRVVIAMALAADPRLLILDEPTTGLDSRVEADVIALVGRLRRERGFATLLISHDLPLVASHAERIGVLEHGELVEYGEAGDVVEAPQHAYSRLLVAAVPPLDAPSRSAAPSHAEPLLSVRGVTKRYGSALALDDVSLDIGRGEVLGLVGESGSGKTTLGRVIAGLGRADGAVTLNTTDAASRVPVQFVFQSPDASLNPRRTVRQTLARSIQLLHGETDPEELAVSTGLSPEVLDKLPDELSGGQKQRVAIARAFAGRSPLVICDEPTSALDVSVQAKVLDLLVELQERTGVSYLFITHDLAVVRRIAHRVAVLRHGRIVETGAVDQVLGDPRHPYTASLVDAARSLRGGTTRSVTEIVAA</sequence>
<evidence type="ECO:0000259" key="5">
    <source>
        <dbReference type="PROSITE" id="PS50893"/>
    </source>
</evidence>
<evidence type="ECO:0000256" key="1">
    <source>
        <dbReference type="ARBA" id="ARBA00005417"/>
    </source>
</evidence>
<dbReference type="GO" id="GO:0055085">
    <property type="term" value="P:transmembrane transport"/>
    <property type="evidence" value="ECO:0007669"/>
    <property type="project" value="UniProtKB-ARBA"/>
</dbReference>
<dbReference type="InterPro" id="IPR003593">
    <property type="entry name" value="AAA+_ATPase"/>
</dbReference>
<gene>
    <name evidence="6" type="ORF">ABS642_18805</name>
</gene>
<evidence type="ECO:0000256" key="4">
    <source>
        <dbReference type="ARBA" id="ARBA00022840"/>
    </source>
</evidence>
<dbReference type="SUPFAM" id="SSF52540">
    <property type="entry name" value="P-loop containing nucleoside triphosphate hydrolases"/>
    <property type="match status" value="2"/>
</dbReference>
<dbReference type="PANTHER" id="PTHR43776">
    <property type="entry name" value="TRANSPORT ATP-BINDING PROTEIN"/>
    <property type="match status" value="1"/>
</dbReference>
<keyword evidence="4 6" id="KW-0067">ATP-binding</keyword>
<dbReference type="InterPro" id="IPR013563">
    <property type="entry name" value="Oligopep_ABC_C"/>
</dbReference>
<dbReference type="RefSeq" id="WP_350351340.1">
    <property type="nucleotide sequence ID" value="NZ_CP158357.1"/>
</dbReference>
<dbReference type="InterPro" id="IPR003439">
    <property type="entry name" value="ABC_transporter-like_ATP-bd"/>
</dbReference>
<dbReference type="Pfam" id="PF00005">
    <property type="entry name" value="ABC_tran"/>
    <property type="match status" value="2"/>
</dbReference>
<evidence type="ECO:0000313" key="6">
    <source>
        <dbReference type="EMBL" id="XBX77941.1"/>
    </source>
</evidence>
<name>A0AAU7VXF1_9MICO</name>
<dbReference type="PANTHER" id="PTHR43776:SF7">
    <property type="entry name" value="D,D-DIPEPTIDE TRANSPORT ATP-BINDING PROTEIN DDPF-RELATED"/>
    <property type="match status" value="1"/>
</dbReference>
<dbReference type="AlphaFoldDB" id="A0AAU7VXF1"/>
<dbReference type="Pfam" id="PF08352">
    <property type="entry name" value="oligo_HPY"/>
    <property type="match status" value="2"/>
</dbReference>
<comment type="similarity">
    <text evidence="1">Belongs to the ABC transporter superfamily.</text>
</comment>
<feature type="domain" description="ABC transporter" evidence="5">
    <location>
        <begin position="8"/>
        <end position="255"/>
    </location>
</feature>
<dbReference type="InterPro" id="IPR027417">
    <property type="entry name" value="P-loop_NTPase"/>
</dbReference>
<keyword evidence="2" id="KW-0813">Transport</keyword>